<name>I7GNV3_MACFA</name>
<proteinExistence type="evidence at transcript level"/>
<dbReference type="AlphaFoldDB" id="I7GNV3"/>
<organism evidence="1">
    <name type="scientific">Macaca fascicularis</name>
    <name type="common">Crab-eating macaque</name>
    <name type="synonym">Cynomolgus monkey</name>
    <dbReference type="NCBI Taxonomy" id="9541"/>
    <lineage>
        <taxon>Eukaryota</taxon>
        <taxon>Metazoa</taxon>
        <taxon>Chordata</taxon>
        <taxon>Craniata</taxon>
        <taxon>Vertebrata</taxon>
        <taxon>Euteleostomi</taxon>
        <taxon>Mammalia</taxon>
        <taxon>Eutheria</taxon>
        <taxon>Euarchontoglires</taxon>
        <taxon>Primates</taxon>
        <taxon>Haplorrhini</taxon>
        <taxon>Catarrhini</taxon>
        <taxon>Cercopithecidae</taxon>
        <taxon>Cercopithecinae</taxon>
        <taxon>Macaca</taxon>
    </lineage>
</organism>
<dbReference type="EMBL" id="AB173431">
    <property type="protein sequence ID" value="BAE90493.1"/>
    <property type="molecule type" value="mRNA"/>
</dbReference>
<reference evidence="1" key="1">
    <citation type="journal article" date="2007" name="PLoS Biol.">
        <title>Rate of evolution in brain-expressed genes in humans and other primates.</title>
        <authorList>
            <person name="Wang H.-Y."/>
            <person name="Chien H.-C."/>
            <person name="Osada N."/>
            <person name="Hashimoto K."/>
            <person name="Sugano S."/>
            <person name="Gojobori T."/>
            <person name="Chou C.-K."/>
            <person name="Tsai S.-F."/>
            <person name="Wu C.-I."/>
            <person name="Shen C.-K.J."/>
        </authorList>
    </citation>
    <scope>NUCLEOTIDE SEQUENCE</scope>
</reference>
<evidence type="ECO:0000313" key="1">
    <source>
        <dbReference type="EMBL" id="BAE90493.1"/>
    </source>
</evidence>
<accession>I7GNV3</accession>
<sequence>MLIPPVDARICSVVFEPAAALANDP</sequence>
<protein>
    <submittedName>
        <fullName evidence="1">Macaca fascicularis brain cDNA clone: QflA-22523, similar to human F-box and leucine-rich repeat protein 5 (FBXL5),transcript variant 2, mRNA, RefSeq: NM_033535.2</fullName>
    </submittedName>
</protein>